<dbReference type="InterPro" id="IPR014710">
    <property type="entry name" value="RmlC-like_jellyroll"/>
</dbReference>
<keyword evidence="6" id="KW-1185">Reference proteome</keyword>
<dbReference type="SUPFAM" id="SSF46689">
    <property type="entry name" value="Homeodomain-like"/>
    <property type="match status" value="2"/>
</dbReference>
<dbReference type="EMBL" id="ACCL02000028">
    <property type="protein sequence ID" value="EET58599.1"/>
    <property type="molecule type" value="Genomic_DNA"/>
</dbReference>
<dbReference type="RefSeq" id="WP_006864187.1">
    <property type="nucleotide sequence ID" value="NZ_ACCL02000028.1"/>
</dbReference>
<keyword evidence="3" id="KW-0804">Transcription</keyword>
<evidence type="ECO:0000313" key="5">
    <source>
        <dbReference type="EMBL" id="EET58599.1"/>
    </source>
</evidence>
<dbReference type="Proteomes" id="UP000005561">
    <property type="component" value="Unassembled WGS sequence"/>
</dbReference>
<name>C6LL88_9FIRM</name>
<sequence length="303" mass="35202">MIEILNGMTETINYRNSMDFRLFHNVDYEDYPTHWHVGIEILMPVTEIYGVIVDQKKYVLQEGDILIVNSGVPHALEAPPTGERIILQFDPALLYSLKEMETLLLLFPPVFYITPENEPDLYPLVKAKMEEIIREYDGQQAFAGALVYASLIELFAGVGRITRERNIEGTALHDMRRSKQDRQWEYQEVALKACNYINQHYQEKLTLEETAKMVGFSKYHFTRVFKKYMNMTFYEYLNKKRVKCAEGLLYSTEMSITDVAMNSGFSSMSSFDRTFKALNKCSPSEFRGAILDRIREKGTSSYM</sequence>
<dbReference type="InterPro" id="IPR018062">
    <property type="entry name" value="HTH_AraC-typ_CS"/>
</dbReference>
<dbReference type="Gene3D" id="1.10.10.60">
    <property type="entry name" value="Homeodomain-like"/>
    <property type="match status" value="2"/>
</dbReference>
<feature type="domain" description="HTH araC/xylS-type" evidence="4">
    <location>
        <begin position="191"/>
        <end position="289"/>
    </location>
</feature>
<dbReference type="InterPro" id="IPR018060">
    <property type="entry name" value="HTH_AraC"/>
</dbReference>
<gene>
    <name evidence="5" type="ORF">BRYFOR_09435</name>
</gene>
<dbReference type="Pfam" id="PF12833">
    <property type="entry name" value="HTH_18"/>
    <property type="match status" value="1"/>
</dbReference>
<dbReference type="PROSITE" id="PS00041">
    <property type="entry name" value="HTH_ARAC_FAMILY_1"/>
    <property type="match status" value="1"/>
</dbReference>
<dbReference type="PANTHER" id="PTHR43280">
    <property type="entry name" value="ARAC-FAMILY TRANSCRIPTIONAL REGULATOR"/>
    <property type="match status" value="1"/>
</dbReference>
<dbReference type="InterPro" id="IPR020449">
    <property type="entry name" value="Tscrpt_reg_AraC-type_HTH"/>
</dbReference>
<comment type="caution">
    <text evidence="5">The sequence shown here is derived from an EMBL/GenBank/DDBJ whole genome shotgun (WGS) entry which is preliminary data.</text>
</comment>
<dbReference type="CDD" id="cd02208">
    <property type="entry name" value="cupin_RmlC-like"/>
    <property type="match status" value="1"/>
</dbReference>
<dbReference type="STRING" id="168384.SAMN05660368_03540"/>
<protein>
    <submittedName>
        <fullName evidence="5">Transcriptional regulator, AraC family</fullName>
    </submittedName>
</protein>
<keyword evidence="1" id="KW-0805">Transcription regulation</keyword>
<evidence type="ECO:0000259" key="4">
    <source>
        <dbReference type="PROSITE" id="PS01124"/>
    </source>
</evidence>
<evidence type="ECO:0000256" key="1">
    <source>
        <dbReference type="ARBA" id="ARBA00023015"/>
    </source>
</evidence>
<organism evidence="5 6">
    <name type="scientific">Marvinbryantia formatexigens DSM 14469</name>
    <dbReference type="NCBI Taxonomy" id="478749"/>
    <lineage>
        <taxon>Bacteria</taxon>
        <taxon>Bacillati</taxon>
        <taxon>Bacillota</taxon>
        <taxon>Clostridia</taxon>
        <taxon>Lachnospirales</taxon>
        <taxon>Lachnospiraceae</taxon>
        <taxon>Marvinbryantia</taxon>
    </lineage>
</organism>
<dbReference type="InterPro" id="IPR009057">
    <property type="entry name" value="Homeodomain-like_sf"/>
</dbReference>
<dbReference type="eggNOG" id="COG4977">
    <property type="taxonomic scope" value="Bacteria"/>
</dbReference>
<evidence type="ECO:0000256" key="2">
    <source>
        <dbReference type="ARBA" id="ARBA00023125"/>
    </source>
</evidence>
<dbReference type="OrthoDB" id="9799319at2"/>
<evidence type="ECO:0000313" key="6">
    <source>
        <dbReference type="Proteomes" id="UP000005561"/>
    </source>
</evidence>
<dbReference type="InterPro" id="IPR037923">
    <property type="entry name" value="HTH-like"/>
</dbReference>
<dbReference type="PROSITE" id="PS01124">
    <property type="entry name" value="HTH_ARAC_FAMILY_2"/>
    <property type="match status" value="1"/>
</dbReference>
<dbReference type="GO" id="GO:0003700">
    <property type="term" value="F:DNA-binding transcription factor activity"/>
    <property type="evidence" value="ECO:0007669"/>
    <property type="project" value="InterPro"/>
</dbReference>
<dbReference type="AlphaFoldDB" id="C6LL88"/>
<dbReference type="Gene3D" id="2.60.120.10">
    <property type="entry name" value="Jelly Rolls"/>
    <property type="match status" value="1"/>
</dbReference>
<dbReference type="PRINTS" id="PR00032">
    <property type="entry name" value="HTHARAC"/>
</dbReference>
<proteinExistence type="predicted"/>
<dbReference type="PANTHER" id="PTHR43280:SF27">
    <property type="entry name" value="TRANSCRIPTIONAL REGULATOR MTLR"/>
    <property type="match status" value="1"/>
</dbReference>
<keyword evidence="2" id="KW-0238">DNA-binding</keyword>
<dbReference type="SUPFAM" id="SSF51215">
    <property type="entry name" value="Regulatory protein AraC"/>
    <property type="match status" value="1"/>
</dbReference>
<dbReference type="eggNOG" id="COG0662">
    <property type="taxonomic scope" value="Bacteria"/>
</dbReference>
<dbReference type="SMART" id="SM00342">
    <property type="entry name" value="HTH_ARAC"/>
    <property type="match status" value="1"/>
</dbReference>
<dbReference type="GO" id="GO:0043565">
    <property type="term" value="F:sequence-specific DNA binding"/>
    <property type="evidence" value="ECO:0007669"/>
    <property type="project" value="InterPro"/>
</dbReference>
<accession>C6LL88</accession>
<reference evidence="5" key="1">
    <citation type="submission" date="2009-07" db="EMBL/GenBank/DDBJ databases">
        <authorList>
            <person name="Weinstock G."/>
            <person name="Sodergren E."/>
            <person name="Clifton S."/>
            <person name="Fulton L."/>
            <person name="Fulton B."/>
            <person name="Courtney L."/>
            <person name="Fronick C."/>
            <person name="Harrison M."/>
            <person name="Strong C."/>
            <person name="Farmer C."/>
            <person name="Delahaunty K."/>
            <person name="Markovic C."/>
            <person name="Hall O."/>
            <person name="Minx P."/>
            <person name="Tomlinson C."/>
            <person name="Mitreva M."/>
            <person name="Nelson J."/>
            <person name="Hou S."/>
            <person name="Wollam A."/>
            <person name="Pepin K.H."/>
            <person name="Johnson M."/>
            <person name="Bhonagiri V."/>
            <person name="Nash W.E."/>
            <person name="Warren W."/>
            <person name="Chinwalla A."/>
            <person name="Mardis E.R."/>
            <person name="Wilson R.K."/>
        </authorList>
    </citation>
    <scope>NUCLEOTIDE SEQUENCE [LARGE SCALE GENOMIC DNA]</scope>
    <source>
        <strain evidence="5">DSM 14469</strain>
    </source>
</reference>
<evidence type="ECO:0000256" key="3">
    <source>
        <dbReference type="ARBA" id="ARBA00023163"/>
    </source>
</evidence>